<dbReference type="STRING" id="173990.SAMN05660691_00540"/>
<gene>
    <name evidence="2" type="ORF">SAMN05660691_00540</name>
</gene>
<evidence type="ECO:0000313" key="3">
    <source>
        <dbReference type="Proteomes" id="UP000199371"/>
    </source>
</evidence>
<evidence type="ECO:0000256" key="1">
    <source>
        <dbReference type="SAM" id="MobiDB-lite"/>
    </source>
</evidence>
<dbReference type="Proteomes" id="UP000199371">
    <property type="component" value="Unassembled WGS sequence"/>
</dbReference>
<name>A0A1H6JWK4_9GAMM</name>
<organism evidence="2 3">
    <name type="scientific">Rheinheimera pacifica</name>
    <dbReference type="NCBI Taxonomy" id="173990"/>
    <lineage>
        <taxon>Bacteria</taxon>
        <taxon>Pseudomonadati</taxon>
        <taxon>Pseudomonadota</taxon>
        <taxon>Gammaproteobacteria</taxon>
        <taxon>Chromatiales</taxon>
        <taxon>Chromatiaceae</taxon>
        <taxon>Rheinheimera</taxon>
    </lineage>
</organism>
<dbReference type="RefSeq" id="WP_156420328.1">
    <property type="nucleotide sequence ID" value="NZ_DASWWU010000009.1"/>
</dbReference>
<dbReference type="EMBL" id="FNXF01000002">
    <property type="protein sequence ID" value="SEH63695.1"/>
    <property type="molecule type" value="Genomic_DNA"/>
</dbReference>
<evidence type="ECO:0000313" key="2">
    <source>
        <dbReference type="EMBL" id="SEH63695.1"/>
    </source>
</evidence>
<keyword evidence="3" id="KW-1185">Reference proteome</keyword>
<proteinExistence type="predicted"/>
<protein>
    <submittedName>
        <fullName evidence="2">Uncharacterized protein</fullName>
    </submittedName>
</protein>
<dbReference type="AlphaFoldDB" id="A0A1H6JWK4"/>
<sequence length="51" mass="5722">MMSELDFDLDHLDFAEAEQNVERQQQAELSRAEAPQYGDDDDECSGGACKI</sequence>
<accession>A0A1H6JWK4</accession>
<reference evidence="3" key="1">
    <citation type="submission" date="2016-10" db="EMBL/GenBank/DDBJ databases">
        <authorList>
            <person name="Varghese N."/>
            <person name="Submissions S."/>
        </authorList>
    </citation>
    <scope>NUCLEOTIDE SEQUENCE [LARGE SCALE GENOMIC DNA]</scope>
    <source>
        <strain evidence="3">DSM 17616</strain>
    </source>
</reference>
<feature type="region of interest" description="Disordered" evidence="1">
    <location>
        <begin position="20"/>
        <end position="51"/>
    </location>
</feature>